<feature type="transmembrane region" description="Helical" evidence="1">
    <location>
        <begin position="43"/>
        <end position="65"/>
    </location>
</feature>
<evidence type="ECO:0000256" key="1">
    <source>
        <dbReference type="SAM" id="Phobius"/>
    </source>
</evidence>
<dbReference type="RefSeq" id="WP_216318454.1">
    <property type="nucleotide sequence ID" value="NZ_JAHKRT010000001.1"/>
</dbReference>
<keyword evidence="3" id="KW-1185">Reference proteome</keyword>
<proteinExistence type="predicted"/>
<dbReference type="Proteomes" id="UP000776276">
    <property type="component" value="Unassembled WGS sequence"/>
</dbReference>
<protein>
    <recommendedName>
        <fullName evidence="4">PH domain-containing protein</fullName>
    </recommendedName>
</protein>
<name>A0ABS6BDI9_9SPHN</name>
<comment type="caution">
    <text evidence="2">The sequence shown here is derived from an EMBL/GenBank/DDBJ whole genome shotgun (WGS) entry which is preliminary data.</text>
</comment>
<keyword evidence="1" id="KW-0812">Transmembrane</keyword>
<keyword evidence="1" id="KW-0472">Membrane</keyword>
<dbReference type="EMBL" id="JAHKRT010000001">
    <property type="protein sequence ID" value="MBU3076378.1"/>
    <property type="molecule type" value="Genomic_DNA"/>
</dbReference>
<feature type="transmembrane region" description="Helical" evidence="1">
    <location>
        <begin position="12"/>
        <end position="31"/>
    </location>
</feature>
<reference evidence="2 3" key="1">
    <citation type="submission" date="2021-06" db="EMBL/GenBank/DDBJ databases">
        <title>Sphingomonas sp. XMGL2, whole genome shotgun sequencing project.</title>
        <authorList>
            <person name="Zhao G."/>
            <person name="Shen L."/>
        </authorList>
    </citation>
    <scope>NUCLEOTIDE SEQUENCE [LARGE SCALE GENOMIC DNA]</scope>
    <source>
        <strain evidence="2 3">XMGL2</strain>
    </source>
</reference>
<evidence type="ECO:0000313" key="2">
    <source>
        <dbReference type="EMBL" id="MBU3076378.1"/>
    </source>
</evidence>
<gene>
    <name evidence="2" type="ORF">KOF26_00750</name>
</gene>
<evidence type="ECO:0000313" key="3">
    <source>
        <dbReference type="Proteomes" id="UP000776276"/>
    </source>
</evidence>
<evidence type="ECO:0008006" key="4">
    <source>
        <dbReference type="Google" id="ProtNLM"/>
    </source>
</evidence>
<accession>A0ABS6BDI9</accession>
<sequence>MSSFIETQHFSPSLSVPIAVALLGSGVFVVVRVVTAGMPSYKLLVALLLMAVLVAFAALLVFYPMTTRVDGEMLSVRMPALINRTIDLRNVAEADVEEFSPLGDYGGWGVRFARGGVLYNLRGDRAVTLRLKSGEKVSVGSQAPHELLRAIEAARS</sequence>
<keyword evidence="1" id="KW-1133">Transmembrane helix</keyword>
<organism evidence="2 3">
    <name type="scientific">Sphingomonas quercus</name>
    <dbReference type="NCBI Taxonomy" id="2842451"/>
    <lineage>
        <taxon>Bacteria</taxon>
        <taxon>Pseudomonadati</taxon>
        <taxon>Pseudomonadota</taxon>
        <taxon>Alphaproteobacteria</taxon>
        <taxon>Sphingomonadales</taxon>
        <taxon>Sphingomonadaceae</taxon>
        <taxon>Sphingomonas</taxon>
    </lineage>
</organism>